<dbReference type="EMBL" id="JACAZH010000008">
    <property type="protein sequence ID" value="KAF7361530.1"/>
    <property type="molecule type" value="Genomic_DNA"/>
</dbReference>
<comment type="caution">
    <text evidence="2">The sequence shown here is derived from an EMBL/GenBank/DDBJ whole genome shotgun (WGS) entry which is preliminary data.</text>
</comment>
<dbReference type="InterPro" id="IPR032675">
    <property type="entry name" value="LRR_dom_sf"/>
</dbReference>
<name>A0A8H6YI16_9AGAR</name>
<dbReference type="SUPFAM" id="SSF52047">
    <property type="entry name" value="RNI-like"/>
    <property type="match status" value="1"/>
</dbReference>
<dbReference type="AlphaFoldDB" id="A0A8H6YI16"/>
<accession>A0A8H6YI16</accession>
<proteinExistence type="predicted"/>
<dbReference type="Gene3D" id="3.80.10.10">
    <property type="entry name" value="Ribonuclease Inhibitor"/>
    <property type="match status" value="1"/>
</dbReference>
<dbReference type="Proteomes" id="UP000623467">
    <property type="component" value="Unassembled WGS sequence"/>
</dbReference>
<keyword evidence="3" id="KW-1185">Reference proteome</keyword>
<sequence>MSAQELRQRIEQLSTQIDFHKKLLQELERDKILAHRQLNAVLDPVARLPPEISSGIFFQSLTPFPKPGASHAPMLLLNICSTWSAVALSTPDLWRAIQIDFPCTENLAELLPIWFQRARNRPLSVLLRGDLSGRWNPSVSALIWRHGARLKHLELSFDRWMNDGEDAEYGDIPFDIFRLTTPAPFLLLERLTISGLPPGHSTHRQIFRKLFTPSHILRPLRLAPNIVECIFDSIPLIPFPRETSDSARLVLPTLRRLRFESLKDIPRVDVGILGCLSLPALEDLSVPMCAVADGGLVRFLKQSAPPLRQLALYTSQGRDFSKLHECLCLIPTLEAFEIWWDAQIMDQLLVTLTNSDSLLPNLRSLTVHTGVGISDYAWRTLVRAVSTRRIHLRLCGERYQAPPTDVLAAFKELIGDGVEIDIQAYNFMVG</sequence>
<reference evidence="2" key="1">
    <citation type="submission" date="2020-05" db="EMBL/GenBank/DDBJ databases">
        <title>Mycena genomes resolve the evolution of fungal bioluminescence.</title>
        <authorList>
            <person name="Tsai I.J."/>
        </authorList>
    </citation>
    <scope>NUCLEOTIDE SEQUENCE</scope>
    <source>
        <strain evidence="2">160909Yilan</strain>
    </source>
</reference>
<dbReference type="OrthoDB" id="3037697at2759"/>
<protein>
    <submittedName>
        <fullName evidence="2">F-box domain-containing protein</fullName>
    </submittedName>
</protein>
<evidence type="ECO:0000313" key="2">
    <source>
        <dbReference type="EMBL" id="KAF7361530.1"/>
    </source>
</evidence>
<evidence type="ECO:0000256" key="1">
    <source>
        <dbReference type="SAM" id="Coils"/>
    </source>
</evidence>
<evidence type="ECO:0000313" key="3">
    <source>
        <dbReference type="Proteomes" id="UP000623467"/>
    </source>
</evidence>
<organism evidence="2 3">
    <name type="scientific">Mycena sanguinolenta</name>
    <dbReference type="NCBI Taxonomy" id="230812"/>
    <lineage>
        <taxon>Eukaryota</taxon>
        <taxon>Fungi</taxon>
        <taxon>Dikarya</taxon>
        <taxon>Basidiomycota</taxon>
        <taxon>Agaricomycotina</taxon>
        <taxon>Agaricomycetes</taxon>
        <taxon>Agaricomycetidae</taxon>
        <taxon>Agaricales</taxon>
        <taxon>Marasmiineae</taxon>
        <taxon>Mycenaceae</taxon>
        <taxon>Mycena</taxon>
    </lineage>
</organism>
<keyword evidence="1" id="KW-0175">Coiled coil</keyword>
<feature type="coiled-coil region" evidence="1">
    <location>
        <begin position="3"/>
        <end position="30"/>
    </location>
</feature>
<gene>
    <name evidence="2" type="ORF">MSAN_01186600</name>
</gene>